<dbReference type="InterPro" id="IPR045864">
    <property type="entry name" value="aa-tRNA-synth_II/BPL/LPL"/>
</dbReference>
<dbReference type="GO" id="GO:0005524">
    <property type="term" value="F:ATP binding"/>
    <property type="evidence" value="ECO:0007669"/>
    <property type="project" value="InterPro"/>
</dbReference>
<feature type="domain" description="Aminoacyl-tRNA synthetase class II (G/ P/ S/T)" evidence="1">
    <location>
        <begin position="121"/>
        <end position="256"/>
    </location>
</feature>
<organism evidence="2 3">
    <name type="scientific">Streptomyces benahoarensis</name>
    <dbReference type="NCBI Taxonomy" id="2595054"/>
    <lineage>
        <taxon>Bacteria</taxon>
        <taxon>Bacillati</taxon>
        <taxon>Actinomycetota</taxon>
        <taxon>Actinomycetes</taxon>
        <taxon>Kitasatosporales</taxon>
        <taxon>Streptomycetaceae</taxon>
        <taxon>Streptomyces</taxon>
    </lineage>
</organism>
<dbReference type="Pfam" id="PF00587">
    <property type="entry name" value="tRNA-synt_2b"/>
    <property type="match status" value="1"/>
</dbReference>
<evidence type="ECO:0000313" key="3">
    <source>
        <dbReference type="Proteomes" id="UP000320888"/>
    </source>
</evidence>
<name>A0A553ZPQ7_9ACTN</name>
<evidence type="ECO:0000259" key="1">
    <source>
        <dbReference type="Pfam" id="PF00587"/>
    </source>
</evidence>
<proteinExistence type="predicted"/>
<keyword evidence="3" id="KW-1185">Reference proteome</keyword>
<sequence length="273" mass="29996">MEPNGLLFLRADEAAALHRLDRTFAEWGTARGAEPVVGPALLPVAGLAKLDYYQNFPHQALTVSGLDLERRPQGEAATATTAFPPDQLQGAEVAPPPATCYAVYLGLEGTALERDTLVTLVGRCFRREEHYKGLRRLLGFHMREIVALGSQEFVEDHLERSSQRILAFAEALGLEMRKEPASDPFFDGEGPRAKLQMLSPVKYEFLVGDLAIGSVNKHRNFFGERCDIRIAGTGRPVFTSCVAFGLERWLAVLHERHGDWAAVATALDKAAVA</sequence>
<reference evidence="2 3" key="1">
    <citation type="submission" date="2019-07" db="EMBL/GenBank/DDBJ databases">
        <title>Draft genome for Streptomyces benahoarensis MZ03-48.</title>
        <authorList>
            <person name="Gonzalez-Pimentel J.L."/>
        </authorList>
    </citation>
    <scope>NUCLEOTIDE SEQUENCE [LARGE SCALE GENOMIC DNA]</scope>
    <source>
        <strain evidence="2 3">MZ03-48</strain>
    </source>
</reference>
<dbReference type="EMBL" id="VKLS01000025">
    <property type="protein sequence ID" value="TSB43451.1"/>
    <property type="molecule type" value="Genomic_DNA"/>
</dbReference>
<dbReference type="GO" id="GO:0004812">
    <property type="term" value="F:aminoacyl-tRNA ligase activity"/>
    <property type="evidence" value="ECO:0007669"/>
    <property type="project" value="InterPro"/>
</dbReference>
<dbReference type="OrthoDB" id="583154at2"/>
<dbReference type="Gene3D" id="3.30.930.10">
    <property type="entry name" value="Bira Bifunctional Protein, Domain 2"/>
    <property type="match status" value="1"/>
</dbReference>
<dbReference type="Proteomes" id="UP000320888">
    <property type="component" value="Unassembled WGS sequence"/>
</dbReference>
<gene>
    <name evidence="2" type="ORF">FNZ23_04520</name>
</gene>
<dbReference type="InterPro" id="IPR002314">
    <property type="entry name" value="aa-tRNA-synt_IIb"/>
</dbReference>
<dbReference type="GO" id="GO:0006418">
    <property type="term" value="P:tRNA aminoacylation for protein translation"/>
    <property type="evidence" value="ECO:0007669"/>
    <property type="project" value="InterPro"/>
</dbReference>
<evidence type="ECO:0000313" key="2">
    <source>
        <dbReference type="EMBL" id="TSB43451.1"/>
    </source>
</evidence>
<protein>
    <recommendedName>
        <fullName evidence="1">Aminoacyl-tRNA synthetase class II (G/ P/ S/T) domain-containing protein</fullName>
    </recommendedName>
</protein>
<comment type="caution">
    <text evidence="2">The sequence shown here is derived from an EMBL/GenBank/DDBJ whole genome shotgun (WGS) entry which is preliminary data.</text>
</comment>
<accession>A0A553ZPQ7</accession>
<dbReference type="RefSeq" id="WP_143939926.1">
    <property type="nucleotide sequence ID" value="NZ_VKLS01000025.1"/>
</dbReference>
<dbReference type="AlphaFoldDB" id="A0A553ZPQ7"/>
<dbReference type="SUPFAM" id="SSF55681">
    <property type="entry name" value="Class II aaRS and biotin synthetases"/>
    <property type="match status" value="1"/>
</dbReference>